<gene>
    <name evidence="5" type="ORF">PROFUN_11104</name>
</gene>
<evidence type="ECO:0000313" key="6">
    <source>
        <dbReference type="Proteomes" id="UP000241769"/>
    </source>
</evidence>
<dbReference type="PROSITE" id="PS51269">
    <property type="entry name" value="COMM"/>
    <property type="match status" value="1"/>
</dbReference>
<dbReference type="PANTHER" id="PTHR21199">
    <property type="entry name" value="COMM DOMAIN-CONTAINING PROTEIN 1"/>
    <property type="match status" value="1"/>
</dbReference>
<organism evidence="5 6">
    <name type="scientific">Planoprotostelium fungivorum</name>
    <dbReference type="NCBI Taxonomy" id="1890364"/>
    <lineage>
        <taxon>Eukaryota</taxon>
        <taxon>Amoebozoa</taxon>
        <taxon>Evosea</taxon>
        <taxon>Variosea</taxon>
        <taxon>Cavosteliida</taxon>
        <taxon>Cavosteliaceae</taxon>
        <taxon>Planoprotostelium</taxon>
    </lineage>
</organism>
<reference evidence="5 6" key="1">
    <citation type="journal article" date="2018" name="Genome Biol. Evol.">
        <title>Multiple Roots of Fruiting Body Formation in Amoebozoa.</title>
        <authorList>
            <person name="Hillmann F."/>
            <person name="Forbes G."/>
            <person name="Novohradska S."/>
            <person name="Ferling I."/>
            <person name="Riege K."/>
            <person name="Groth M."/>
            <person name="Westermann M."/>
            <person name="Marz M."/>
            <person name="Spaller T."/>
            <person name="Winckler T."/>
            <person name="Schaap P."/>
            <person name="Glockner G."/>
        </authorList>
    </citation>
    <scope>NUCLEOTIDE SEQUENCE [LARGE SCALE GENOMIC DNA]</scope>
    <source>
        <strain evidence="5 6">Jena</strain>
    </source>
</reference>
<dbReference type="GO" id="GO:1902306">
    <property type="term" value="P:negative regulation of sodium ion transmembrane transport"/>
    <property type="evidence" value="ECO:0007669"/>
    <property type="project" value="TreeGrafter"/>
</dbReference>
<dbReference type="OrthoDB" id="10251426at2759"/>
<dbReference type="Pfam" id="PF17221">
    <property type="entry name" value="COMMD1_N"/>
    <property type="match status" value="1"/>
</dbReference>
<dbReference type="GO" id="GO:0005768">
    <property type="term" value="C:endosome"/>
    <property type="evidence" value="ECO:0007669"/>
    <property type="project" value="TreeGrafter"/>
</dbReference>
<dbReference type="Proteomes" id="UP000241769">
    <property type="component" value="Unassembled WGS sequence"/>
</dbReference>
<dbReference type="PANTHER" id="PTHR21199:SF1">
    <property type="entry name" value="COMM DOMAIN-CONTAINING PROTEIN 1"/>
    <property type="match status" value="1"/>
</dbReference>
<dbReference type="AlphaFoldDB" id="A0A2P6NAL8"/>
<comment type="similarity">
    <text evidence="3">Belongs to the COMM domain-containing protein 1 family.</text>
</comment>
<evidence type="ECO:0000259" key="4">
    <source>
        <dbReference type="PROSITE" id="PS51269"/>
    </source>
</evidence>
<dbReference type="InterPro" id="IPR037351">
    <property type="entry name" value="Murr1"/>
</dbReference>
<dbReference type="GO" id="GO:0055070">
    <property type="term" value="P:copper ion homeostasis"/>
    <property type="evidence" value="ECO:0007669"/>
    <property type="project" value="InterPro"/>
</dbReference>
<dbReference type="InParanoid" id="A0A2P6NAL8"/>
<dbReference type="InterPro" id="IPR017920">
    <property type="entry name" value="COMM"/>
</dbReference>
<dbReference type="GO" id="GO:2000009">
    <property type="term" value="P:negative regulation of protein localization to cell surface"/>
    <property type="evidence" value="ECO:0007669"/>
    <property type="project" value="TreeGrafter"/>
</dbReference>
<proteinExistence type="inferred from homology"/>
<comment type="function">
    <text evidence="2">Scaffold protein in the commander complex that is essential for endosomal recycling of transmembrane cargos; the commander complex is composed of the CCC subcomplex and the retriever subcomplex.</text>
</comment>
<sequence>MSVDPKLLFAFINGVYKGHYEKDAEITLDFLKEQIFSDDDSVTIEVLEDLRDRVLRVLKEAAKHDWDLPNLETYIQEEGLLGKQETDAVIKLWKLRKNDIHEVVYKDSRYNNSFEKISWRIDSKVKTRHSTQDYNELFSIVELLSKDTQGKDKVMRFEMNREELSGIVSQIEQIEAHLNSFTGQ</sequence>
<keyword evidence="6" id="KW-1185">Reference proteome</keyword>
<feature type="domain" description="COMM" evidence="4">
    <location>
        <begin position="113"/>
        <end position="182"/>
    </location>
</feature>
<comment type="caution">
    <text evidence="5">The sequence shown here is derived from an EMBL/GenBank/DDBJ whole genome shotgun (WGS) entry which is preliminary data.</text>
</comment>
<name>A0A2P6NAL8_9EUKA</name>
<dbReference type="InterPro" id="IPR033776">
    <property type="entry name" value="COMMD1_N"/>
</dbReference>
<dbReference type="GO" id="GO:0032434">
    <property type="term" value="P:regulation of proteasomal ubiquitin-dependent protein catabolic process"/>
    <property type="evidence" value="ECO:0007669"/>
    <property type="project" value="TreeGrafter"/>
</dbReference>
<accession>A0A2P6NAL8</accession>
<evidence type="ECO:0000256" key="2">
    <source>
        <dbReference type="ARBA" id="ARBA00093300"/>
    </source>
</evidence>
<evidence type="ECO:0000256" key="3">
    <source>
        <dbReference type="ARBA" id="ARBA00093455"/>
    </source>
</evidence>
<evidence type="ECO:0000256" key="1">
    <source>
        <dbReference type="ARBA" id="ARBA00016551"/>
    </source>
</evidence>
<dbReference type="GO" id="GO:0031398">
    <property type="term" value="P:positive regulation of protein ubiquitination"/>
    <property type="evidence" value="ECO:0007669"/>
    <property type="project" value="TreeGrafter"/>
</dbReference>
<dbReference type="Pfam" id="PF07258">
    <property type="entry name" value="COMM_domain"/>
    <property type="match status" value="1"/>
</dbReference>
<evidence type="ECO:0000313" key="5">
    <source>
        <dbReference type="EMBL" id="PRP80990.1"/>
    </source>
</evidence>
<dbReference type="EMBL" id="MDYQ01000133">
    <property type="protein sequence ID" value="PRP80990.1"/>
    <property type="molecule type" value="Genomic_DNA"/>
</dbReference>
<protein>
    <recommendedName>
        <fullName evidence="1">COMM domain-containing protein 1</fullName>
    </recommendedName>
</protein>
<dbReference type="STRING" id="1890364.A0A2P6NAL8"/>
<dbReference type="FunCoup" id="A0A2P6NAL8">
    <property type="interactions" value="12"/>
</dbReference>